<reference evidence="2 3" key="1">
    <citation type="submission" date="2021-06" db="EMBL/GenBank/DDBJ databases">
        <authorList>
            <person name="Palmer J.M."/>
        </authorList>
    </citation>
    <scope>NUCLEOTIDE SEQUENCE [LARGE SCALE GENOMIC DNA]</scope>
    <source>
        <strain evidence="3">if_2019</strain>
        <tissue evidence="2">Muscle</tissue>
    </source>
</reference>
<keyword evidence="3" id="KW-1185">Reference proteome</keyword>
<feature type="region of interest" description="Disordered" evidence="1">
    <location>
        <begin position="77"/>
        <end position="101"/>
    </location>
</feature>
<dbReference type="Proteomes" id="UP001482620">
    <property type="component" value="Unassembled WGS sequence"/>
</dbReference>
<gene>
    <name evidence="2" type="ORF">ILYODFUR_000850</name>
</gene>
<evidence type="ECO:0000313" key="2">
    <source>
        <dbReference type="EMBL" id="MEQ2220002.1"/>
    </source>
</evidence>
<evidence type="ECO:0000313" key="3">
    <source>
        <dbReference type="Proteomes" id="UP001482620"/>
    </source>
</evidence>
<accession>A0ABV0SJ96</accession>
<organism evidence="2 3">
    <name type="scientific">Ilyodon furcidens</name>
    <name type="common">goldbreast splitfin</name>
    <dbReference type="NCBI Taxonomy" id="33524"/>
    <lineage>
        <taxon>Eukaryota</taxon>
        <taxon>Metazoa</taxon>
        <taxon>Chordata</taxon>
        <taxon>Craniata</taxon>
        <taxon>Vertebrata</taxon>
        <taxon>Euteleostomi</taxon>
        <taxon>Actinopterygii</taxon>
        <taxon>Neopterygii</taxon>
        <taxon>Teleostei</taxon>
        <taxon>Neoteleostei</taxon>
        <taxon>Acanthomorphata</taxon>
        <taxon>Ovalentaria</taxon>
        <taxon>Atherinomorphae</taxon>
        <taxon>Cyprinodontiformes</taxon>
        <taxon>Goodeidae</taxon>
        <taxon>Ilyodon</taxon>
    </lineage>
</organism>
<dbReference type="EMBL" id="JAHRIQ010000036">
    <property type="protein sequence ID" value="MEQ2220002.1"/>
    <property type="molecule type" value="Genomic_DNA"/>
</dbReference>
<name>A0ABV0SJ96_9TELE</name>
<proteinExistence type="predicted"/>
<feature type="compositionally biased region" description="Basic and acidic residues" evidence="1">
    <location>
        <begin position="82"/>
        <end position="101"/>
    </location>
</feature>
<protein>
    <submittedName>
        <fullName evidence="2">Uncharacterized protein</fullName>
    </submittedName>
</protein>
<comment type="caution">
    <text evidence="2">The sequence shown here is derived from an EMBL/GenBank/DDBJ whole genome shotgun (WGS) entry which is preliminary data.</text>
</comment>
<evidence type="ECO:0000256" key="1">
    <source>
        <dbReference type="SAM" id="MobiDB-lite"/>
    </source>
</evidence>
<sequence>MPSAAHIYIFINAGLYNEQGLCQEQQFLLVLSPDFRNKAALNNTSGMEKVHTVHLWLGEEDQPMSHDLALTLEPNQLNNDLNHNHNLGEPKGLDTHAVNKD</sequence>